<dbReference type="Proteomes" id="UP000515124">
    <property type="component" value="Unplaced"/>
</dbReference>
<dbReference type="Pfam" id="PF02005">
    <property type="entry name" value="TRM"/>
    <property type="match status" value="1"/>
</dbReference>
<dbReference type="SUPFAM" id="SSF53335">
    <property type="entry name" value="S-adenosyl-L-methionine-dependent methyltransferases"/>
    <property type="match status" value="1"/>
</dbReference>
<evidence type="ECO:0000256" key="3">
    <source>
        <dbReference type="ARBA" id="ARBA00022679"/>
    </source>
</evidence>
<dbReference type="GO" id="GO:0005634">
    <property type="term" value="C:nucleus"/>
    <property type="evidence" value="ECO:0007669"/>
    <property type="project" value="TreeGrafter"/>
</dbReference>
<evidence type="ECO:0000256" key="5">
    <source>
        <dbReference type="ARBA" id="ARBA00022694"/>
    </source>
</evidence>
<keyword evidence="3 7" id="KW-0808">Transferase</keyword>
<dbReference type="FunFam" id="3.40.50.150:FF:000243">
    <property type="entry name" value="tRNA (guanine(26)-N(2))-dimethyltransferase"/>
    <property type="match status" value="1"/>
</dbReference>
<dbReference type="InterPro" id="IPR002905">
    <property type="entry name" value="Trm1"/>
</dbReference>
<dbReference type="KEGG" id="pavi:110745759"/>
<evidence type="ECO:0000256" key="4">
    <source>
        <dbReference type="ARBA" id="ARBA00022691"/>
    </source>
</evidence>
<evidence type="ECO:0000256" key="1">
    <source>
        <dbReference type="ARBA" id="ARBA00022555"/>
    </source>
</evidence>
<organism evidence="8 9">
    <name type="scientific">Prunus avium</name>
    <name type="common">Cherry</name>
    <name type="synonym">Cerasus avium</name>
    <dbReference type="NCBI Taxonomy" id="42229"/>
    <lineage>
        <taxon>Eukaryota</taxon>
        <taxon>Viridiplantae</taxon>
        <taxon>Streptophyta</taxon>
        <taxon>Embryophyta</taxon>
        <taxon>Tracheophyta</taxon>
        <taxon>Spermatophyta</taxon>
        <taxon>Magnoliopsida</taxon>
        <taxon>eudicotyledons</taxon>
        <taxon>Gunneridae</taxon>
        <taxon>Pentapetalae</taxon>
        <taxon>rosids</taxon>
        <taxon>fabids</taxon>
        <taxon>Rosales</taxon>
        <taxon>Rosaceae</taxon>
        <taxon>Amygdaloideae</taxon>
        <taxon>Amygdaleae</taxon>
        <taxon>Prunus</taxon>
    </lineage>
</organism>
<dbReference type="GO" id="GO:0160104">
    <property type="term" value="F:tRNA (guanine(26)-N2)-dimethyltransferase activity"/>
    <property type="evidence" value="ECO:0007669"/>
    <property type="project" value="UniProtKB-UniRule"/>
</dbReference>
<dbReference type="GO" id="GO:0000049">
    <property type="term" value="F:tRNA binding"/>
    <property type="evidence" value="ECO:0007669"/>
    <property type="project" value="UniProtKB-UniRule"/>
</dbReference>
<evidence type="ECO:0000313" key="8">
    <source>
        <dbReference type="Proteomes" id="UP000515124"/>
    </source>
</evidence>
<dbReference type="GO" id="GO:0002940">
    <property type="term" value="P:tRNA N2-guanine methylation"/>
    <property type="evidence" value="ECO:0007669"/>
    <property type="project" value="TreeGrafter"/>
</dbReference>
<reference evidence="9" key="1">
    <citation type="submission" date="2025-08" db="UniProtKB">
        <authorList>
            <consortium name="RefSeq"/>
        </authorList>
    </citation>
    <scope>IDENTIFICATION</scope>
</reference>
<evidence type="ECO:0000256" key="2">
    <source>
        <dbReference type="ARBA" id="ARBA00022603"/>
    </source>
</evidence>
<dbReference type="CDD" id="cd02440">
    <property type="entry name" value="AdoMet_MTases"/>
    <property type="match status" value="1"/>
</dbReference>
<sequence>MITLTPKTLSPFSFLCNPIPKHQNQNSKYTIVTQYSDSNSKPTFNSNCESEFQTERGLKFDIGETFFRHESATGRDLGVLAAALYKRSKGKLRVLDALCGCGIRSLRYLIEAEADFVLANDANDDNRKVITENLSQVESSSGDDPRWAVTLSDANRIMTECYLKRDFFDLIDIDSFGSDSSFLRSAINALKLDGLLYVTSTDGFSSGGRRPQQTLAAYGAYVRPMPYSNELGLRMLIGGAVRVASVLGYRVTPLFSYYSYHGPIFRVMLRVNRGKLPDNRNYGFISYCHNCGSSQEYSWAELGRMSCPCSDSKVQGCVSSLKLALIHVVVSKSLVVSGPLWTGPLHDTLYITEMLHLAEEWGWAGSGSGTDLDKLLNQMVAESDPRLPFGYTKLDEVASRAKVNSPPLRAVMSTLEKVFPHNSLWQSILLGLANGPKIGHMSVVHVQQLGVWGAWGACWSILGAAGYECMVDNWSSRSCWEGYAVSRSHIESNAIKTNCSMAGCIRIAKQLQQCSSAE</sequence>
<dbReference type="InterPro" id="IPR042296">
    <property type="entry name" value="tRNA_met_Trm1_C"/>
</dbReference>
<dbReference type="GeneID" id="110745759"/>
<proteinExistence type="inferred from homology"/>
<protein>
    <recommendedName>
        <fullName evidence="7">tRNA (guanine(26)-N(2))-dimethyltransferase</fullName>
        <ecNumber evidence="7">2.1.1.216</ecNumber>
    </recommendedName>
</protein>
<dbReference type="AlphaFoldDB" id="A0A6P5RI60"/>
<accession>A0A6P5RI60</accession>
<keyword evidence="4 7" id="KW-0949">S-adenosyl-L-methionine</keyword>
<dbReference type="Gene3D" id="3.30.56.70">
    <property type="entry name" value="N2,N2-dimethylguanosine tRNA methyltransferase, C-terminal domain"/>
    <property type="match status" value="1"/>
</dbReference>
<comment type="similarity">
    <text evidence="7">Belongs to the class I-like SAM-binding methyltransferase superfamily. Trm1 family.</text>
</comment>
<dbReference type="PROSITE" id="PS51626">
    <property type="entry name" value="SAM_MT_TRM1"/>
    <property type="match status" value="1"/>
</dbReference>
<dbReference type="EC" id="2.1.1.216" evidence="7"/>
<dbReference type="PANTHER" id="PTHR10631">
    <property type="entry name" value="N 2 ,N 2 -DIMETHYLGUANOSINE TRNA METHYLTRANSFERASE"/>
    <property type="match status" value="1"/>
</dbReference>
<dbReference type="RefSeq" id="XP_021801583.1">
    <property type="nucleotide sequence ID" value="XM_021945891.1"/>
</dbReference>
<keyword evidence="8" id="KW-1185">Reference proteome</keyword>
<gene>
    <name evidence="9" type="primary">LOC110745759</name>
</gene>
<comment type="catalytic activity">
    <reaction evidence="7">
        <text>guanosine(26) in tRNA + 2 S-adenosyl-L-methionine = N(2)-dimethylguanosine(26) in tRNA + 2 S-adenosyl-L-homocysteine + 2 H(+)</text>
        <dbReference type="Rhea" id="RHEA:43140"/>
        <dbReference type="Rhea" id="RHEA-COMP:10359"/>
        <dbReference type="Rhea" id="RHEA-COMP:10360"/>
        <dbReference type="ChEBI" id="CHEBI:15378"/>
        <dbReference type="ChEBI" id="CHEBI:57856"/>
        <dbReference type="ChEBI" id="CHEBI:59789"/>
        <dbReference type="ChEBI" id="CHEBI:74269"/>
        <dbReference type="ChEBI" id="CHEBI:74513"/>
        <dbReference type="EC" id="2.1.1.216"/>
    </reaction>
</comment>
<dbReference type="Gene3D" id="3.40.50.150">
    <property type="entry name" value="Vaccinia Virus protein VP39"/>
    <property type="match status" value="1"/>
</dbReference>
<keyword evidence="6 7" id="KW-0694">RNA-binding</keyword>
<name>A0A6P5RI60_PRUAV</name>
<keyword evidence="5 7" id="KW-0819">tRNA processing</keyword>
<dbReference type="InterPro" id="IPR029063">
    <property type="entry name" value="SAM-dependent_MTases_sf"/>
</dbReference>
<evidence type="ECO:0000256" key="7">
    <source>
        <dbReference type="PROSITE-ProRule" id="PRU00958"/>
    </source>
</evidence>
<evidence type="ECO:0000256" key="6">
    <source>
        <dbReference type="ARBA" id="ARBA00022884"/>
    </source>
</evidence>
<keyword evidence="2 7" id="KW-0489">Methyltransferase</keyword>
<dbReference type="PANTHER" id="PTHR10631:SF9">
    <property type="entry name" value="TRNA (GUANINE(26)-N(2))-DIMETHYLTRANSFERASE"/>
    <property type="match status" value="1"/>
</dbReference>
<keyword evidence="1 7" id="KW-0820">tRNA-binding</keyword>
<evidence type="ECO:0000313" key="9">
    <source>
        <dbReference type="RefSeq" id="XP_021801583.1"/>
    </source>
</evidence>